<keyword evidence="4" id="KW-1003">Cell membrane</keyword>
<feature type="transmembrane region" description="Helical" evidence="10">
    <location>
        <begin position="375"/>
        <end position="399"/>
    </location>
</feature>
<sequence length="429" mass="45552">MRRLAFILGTSIPTFVFAGEAQKIDSGNTAWIIVATALVMLMTPAGLALFYGGMTRSKNILNTIAMNFLAYCVASIIWIFWGYTLAFGTDISGIIGSLEHSFLMGISVNDVWSTGNIPTLLFVAFQMTFAAITVALISGAIIERVKFQFWLLFTVFWLTFVYSPIAHWVWGGGFLSKLGALDFAGGTVVHINAGIAGLVLALLVGKRKDYGKKAILPSSVVLTVLGAVLLWFGWFGFNAGSELAADGIAANAFLVTNTAAALGAISWMITEWIIYKKPTLLGAASGVVAGLVAITPAAGFVDLFGSIVIGVISGILGFIGVFWLKKKFGYDDSLDTFGVHALNGIWGAIATGIFANPSVNPAGKGLLYGNATQVLIQIEAVLATIVYTAILTGILYFIVSLITKGARVDDESETTGLDEAIHGERGFEL</sequence>
<feature type="transmembrane region" description="Helical" evidence="10">
    <location>
        <begin position="304"/>
        <end position="324"/>
    </location>
</feature>
<evidence type="ECO:0000313" key="13">
    <source>
        <dbReference type="Proteomes" id="UP000001369"/>
    </source>
</evidence>
<dbReference type="EMBL" id="CP001229">
    <property type="protein sequence ID" value="ACN99071.1"/>
    <property type="molecule type" value="Genomic_DNA"/>
</dbReference>
<dbReference type="PRINTS" id="PR00342">
    <property type="entry name" value="RHESUSRHD"/>
</dbReference>
<dbReference type="RefSeq" id="WP_012674391.1">
    <property type="nucleotide sequence ID" value="NC_012438.1"/>
</dbReference>
<comment type="subcellular location">
    <subcellularLocation>
        <location evidence="1 10">Cell membrane</location>
        <topology evidence="1 10">Multi-pass membrane protein</topology>
    </subcellularLocation>
</comment>
<evidence type="ECO:0000256" key="1">
    <source>
        <dbReference type="ARBA" id="ARBA00004651"/>
    </source>
</evidence>
<feature type="transmembrane region" description="Helical" evidence="10">
    <location>
        <begin position="28"/>
        <end position="52"/>
    </location>
</feature>
<accession>C1DVJ1</accession>
<comment type="similarity">
    <text evidence="2 10">Belongs to the ammonia transporter channel (TC 1.A.11.2) family.</text>
</comment>
<feature type="transmembrane region" description="Helical" evidence="10">
    <location>
        <begin position="64"/>
        <end position="83"/>
    </location>
</feature>
<dbReference type="PROSITE" id="PS01219">
    <property type="entry name" value="AMMONIUM_TRANSP"/>
    <property type="match status" value="1"/>
</dbReference>
<organism evidence="12 13">
    <name type="scientific">Sulfurihydrogenibium azorense (strain DSM 15241 / OCM 825 / Az-Fu1)</name>
    <dbReference type="NCBI Taxonomy" id="204536"/>
    <lineage>
        <taxon>Bacteria</taxon>
        <taxon>Pseudomonadati</taxon>
        <taxon>Aquificota</taxon>
        <taxon>Aquificia</taxon>
        <taxon>Aquificales</taxon>
        <taxon>Hydrogenothermaceae</taxon>
        <taxon>Sulfurihydrogenibium</taxon>
    </lineage>
</organism>
<evidence type="ECO:0000313" key="12">
    <source>
        <dbReference type="EMBL" id="ACN99071.1"/>
    </source>
</evidence>
<dbReference type="InterPro" id="IPR018047">
    <property type="entry name" value="Ammonium_transpt_CS"/>
</dbReference>
<feature type="transmembrane region" description="Helical" evidence="10">
    <location>
        <begin position="120"/>
        <end position="142"/>
    </location>
</feature>
<feature type="transmembrane region" description="Helical" evidence="10">
    <location>
        <begin position="183"/>
        <end position="203"/>
    </location>
</feature>
<dbReference type="Proteomes" id="UP000001369">
    <property type="component" value="Chromosome"/>
</dbReference>
<dbReference type="GO" id="GO:0008519">
    <property type="term" value="F:ammonium channel activity"/>
    <property type="evidence" value="ECO:0007669"/>
    <property type="project" value="InterPro"/>
</dbReference>
<name>C1DVJ1_SULAA</name>
<keyword evidence="5 10" id="KW-0812">Transmembrane</keyword>
<evidence type="ECO:0000256" key="8">
    <source>
        <dbReference type="ARBA" id="ARBA00023177"/>
    </source>
</evidence>
<dbReference type="PANTHER" id="PTHR43029:SF10">
    <property type="entry name" value="AMMONIUM TRANSPORTER MEP2"/>
    <property type="match status" value="1"/>
</dbReference>
<dbReference type="OrthoDB" id="9814202at2"/>
<proteinExistence type="inferred from homology"/>
<dbReference type="KEGG" id="saf:SULAZ_1157"/>
<dbReference type="Pfam" id="PF00909">
    <property type="entry name" value="Ammonium_transp"/>
    <property type="match status" value="1"/>
</dbReference>
<feature type="transmembrane region" description="Helical" evidence="10">
    <location>
        <begin position="215"/>
        <end position="236"/>
    </location>
</feature>
<dbReference type="HOGENOM" id="CLU_000445_33_0_0"/>
<protein>
    <recommendedName>
        <fullName evidence="9 10">Ammonium transporter</fullName>
    </recommendedName>
</protein>
<dbReference type="SUPFAM" id="SSF111352">
    <property type="entry name" value="Ammonium transporter"/>
    <property type="match status" value="1"/>
</dbReference>
<dbReference type="FunFam" id="1.10.3430.10:FF:000007">
    <property type="entry name" value="Ammonium transporter"/>
    <property type="match status" value="1"/>
</dbReference>
<keyword evidence="6 10" id="KW-1133">Transmembrane helix</keyword>
<keyword evidence="13" id="KW-1185">Reference proteome</keyword>
<evidence type="ECO:0000256" key="3">
    <source>
        <dbReference type="ARBA" id="ARBA00022448"/>
    </source>
</evidence>
<feature type="transmembrane region" description="Helical" evidence="10">
    <location>
        <begin position="248"/>
        <end position="268"/>
    </location>
</feature>
<evidence type="ECO:0000256" key="7">
    <source>
        <dbReference type="ARBA" id="ARBA00023136"/>
    </source>
</evidence>
<keyword evidence="8 10" id="KW-0924">Ammonia transport</keyword>
<dbReference type="AlphaFoldDB" id="C1DVJ1"/>
<dbReference type="InterPro" id="IPR001905">
    <property type="entry name" value="Ammonium_transpt"/>
</dbReference>
<dbReference type="InterPro" id="IPR029020">
    <property type="entry name" value="Ammonium/urea_transptr"/>
</dbReference>
<dbReference type="Gene3D" id="1.10.3430.10">
    <property type="entry name" value="Ammonium transporter AmtB like domains"/>
    <property type="match status" value="1"/>
</dbReference>
<reference evidence="12 13" key="1">
    <citation type="journal article" date="2009" name="J. Bacteriol.">
        <title>Complete and draft genome sequences of six members of the Aquificales.</title>
        <authorList>
            <person name="Reysenbach A.L."/>
            <person name="Hamamura N."/>
            <person name="Podar M."/>
            <person name="Griffiths E."/>
            <person name="Ferreira S."/>
            <person name="Hochstein R."/>
            <person name="Heidelberg J."/>
            <person name="Johnson J."/>
            <person name="Mead D."/>
            <person name="Pohorille A."/>
            <person name="Sarmiento M."/>
            <person name="Schweighofer K."/>
            <person name="Seshadri R."/>
            <person name="Voytek M.A."/>
        </authorList>
    </citation>
    <scope>NUCLEOTIDE SEQUENCE [LARGE SCALE GENOMIC DNA]</scope>
    <source>
        <strain evidence="13">Az-Fu1 / DSM 15241 / OCM 825</strain>
    </source>
</reference>
<dbReference type="InterPro" id="IPR024041">
    <property type="entry name" value="NH4_transpt_AmtB-like_dom"/>
</dbReference>
<feature type="transmembrane region" description="Helical" evidence="10">
    <location>
        <begin position="280"/>
        <end position="298"/>
    </location>
</feature>
<feature type="domain" description="Ammonium transporter AmtB-like" evidence="11">
    <location>
        <begin position="30"/>
        <end position="426"/>
    </location>
</feature>
<dbReference type="PANTHER" id="PTHR43029">
    <property type="entry name" value="AMMONIUM TRANSPORTER MEP2"/>
    <property type="match status" value="1"/>
</dbReference>
<evidence type="ECO:0000256" key="9">
    <source>
        <dbReference type="ARBA" id="ARBA00050025"/>
    </source>
</evidence>
<feature type="transmembrane region" description="Helical" evidence="10">
    <location>
        <begin position="149"/>
        <end position="171"/>
    </location>
</feature>
<evidence type="ECO:0000256" key="4">
    <source>
        <dbReference type="ARBA" id="ARBA00022475"/>
    </source>
</evidence>
<dbReference type="NCBIfam" id="TIGR00836">
    <property type="entry name" value="amt"/>
    <property type="match status" value="1"/>
</dbReference>
<dbReference type="STRING" id="204536.SULAZ_1157"/>
<evidence type="ECO:0000256" key="6">
    <source>
        <dbReference type="ARBA" id="ARBA00022989"/>
    </source>
</evidence>
<dbReference type="eggNOG" id="COG0004">
    <property type="taxonomic scope" value="Bacteria"/>
</dbReference>
<feature type="transmembrane region" description="Helical" evidence="10">
    <location>
        <begin position="336"/>
        <end position="355"/>
    </location>
</feature>
<keyword evidence="3 10" id="KW-0813">Transport</keyword>
<gene>
    <name evidence="12" type="ordered locus">SULAZ_1157</name>
</gene>
<dbReference type="GO" id="GO:0005886">
    <property type="term" value="C:plasma membrane"/>
    <property type="evidence" value="ECO:0007669"/>
    <property type="project" value="UniProtKB-SubCell"/>
</dbReference>
<keyword evidence="7 10" id="KW-0472">Membrane</keyword>
<evidence type="ECO:0000259" key="11">
    <source>
        <dbReference type="Pfam" id="PF00909"/>
    </source>
</evidence>
<evidence type="ECO:0000256" key="2">
    <source>
        <dbReference type="ARBA" id="ARBA00005887"/>
    </source>
</evidence>
<dbReference type="InterPro" id="IPR002229">
    <property type="entry name" value="RhesusRHD"/>
</dbReference>
<evidence type="ECO:0000256" key="10">
    <source>
        <dbReference type="RuleBase" id="RU362002"/>
    </source>
</evidence>
<evidence type="ECO:0000256" key="5">
    <source>
        <dbReference type="ARBA" id="ARBA00022692"/>
    </source>
</evidence>